<accession>A0A8S2SJM4</accession>
<proteinExistence type="predicted"/>
<dbReference type="SUPFAM" id="SSF53474">
    <property type="entry name" value="alpha/beta-Hydrolases"/>
    <property type="match status" value="1"/>
</dbReference>
<organism evidence="2 3">
    <name type="scientific">Didymodactylos carnosus</name>
    <dbReference type="NCBI Taxonomy" id="1234261"/>
    <lineage>
        <taxon>Eukaryota</taxon>
        <taxon>Metazoa</taxon>
        <taxon>Spiralia</taxon>
        <taxon>Gnathifera</taxon>
        <taxon>Rotifera</taxon>
        <taxon>Eurotatoria</taxon>
        <taxon>Bdelloidea</taxon>
        <taxon>Philodinida</taxon>
        <taxon>Philodinidae</taxon>
        <taxon>Didymodactylos</taxon>
    </lineage>
</organism>
<dbReference type="EMBL" id="CAJOBA010049612">
    <property type="protein sequence ID" value="CAF4225743.1"/>
    <property type="molecule type" value="Genomic_DNA"/>
</dbReference>
<dbReference type="AlphaFoldDB" id="A0A8S2SJM4"/>
<protein>
    <submittedName>
        <fullName evidence="2">Uncharacterized protein</fullName>
    </submittedName>
</protein>
<dbReference type="EMBL" id="CAJNOK010027837">
    <property type="protein sequence ID" value="CAF1426744.1"/>
    <property type="molecule type" value="Genomic_DNA"/>
</dbReference>
<gene>
    <name evidence="1" type="ORF">OVA965_LOCUS33884</name>
    <name evidence="2" type="ORF">TMI583_LOCUS34788</name>
</gene>
<evidence type="ECO:0000313" key="3">
    <source>
        <dbReference type="Proteomes" id="UP000682733"/>
    </source>
</evidence>
<comment type="caution">
    <text evidence="2">The sequence shown here is derived from an EMBL/GenBank/DDBJ whole genome shotgun (WGS) entry which is preliminary data.</text>
</comment>
<evidence type="ECO:0000313" key="2">
    <source>
        <dbReference type="EMBL" id="CAF4225743.1"/>
    </source>
</evidence>
<dbReference type="InterPro" id="IPR029058">
    <property type="entry name" value="AB_hydrolase_fold"/>
</dbReference>
<sequence>MSFLTNQILFPAPTPPNYSLTSHPAHLIWIPQSDSTPSIPCLYYPSSSPAASVFLIWTHGNGCDIGSMHETLVYYSKRLNIHLLAYEYPSYGLCQGSLSESSIDAHIRQAYLFVKDVIGWPQERILFYGHSVGSGTACQIVS</sequence>
<dbReference type="Proteomes" id="UP000682733">
    <property type="component" value="Unassembled WGS sequence"/>
</dbReference>
<name>A0A8S2SJM4_9BILA</name>
<dbReference type="PANTHER" id="PTHR12277:SF81">
    <property type="entry name" value="PROTEIN ABHD13"/>
    <property type="match status" value="1"/>
</dbReference>
<dbReference type="Gene3D" id="3.40.50.1820">
    <property type="entry name" value="alpha/beta hydrolase"/>
    <property type="match status" value="1"/>
</dbReference>
<reference evidence="2" key="1">
    <citation type="submission" date="2021-02" db="EMBL/GenBank/DDBJ databases">
        <authorList>
            <person name="Nowell W R."/>
        </authorList>
    </citation>
    <scope>NUCLEOTIDE SEQUENCE</scope>
</reference>
<evidence type="ECO:0000313" key="1">
    <source>
        <dbReference type="EMBL" id="CAF1426744.1"/>
    </source>
</evidence>
<dbReference type="Proteomes" id="UP000677228">
    <property type="component" value="Unassembled WGS sequence"/>
</dbReference>
<dbReference type="PANTHER" id="PTHR12277">
    <property type="entry name" value="ALPHA/BETA HYDROLASE DOMAIN-CONTAINING PROTEIN"/>
    <property type="match status" value="1"/>
</dbReference>